<feature type="signal peptide" evidence="1">
    <location>
        <begin position="1"/>
        <end position="18"/>
    </location>
</feature>
<reference evidence="3" key="1">
    <citation type="submission" date="2018-11" db="EMBL/GenBank/DDBJ databases">
        <authorList>
            <consortium name="Genoscope - CEA"/>
            <person name="William W."/>
        </authorList>
    </citation>
    <scope>NUCLEOTIDE SEQUENCE</scope>
</reference>
<evidence type="ECO:0000313" key="2">
    <source>
        <dbReference type="EMBL" id="CAG7888566.1"/>
    </source>
</evidence>
<organism evidence="3">
    <name type="scientific">Brassica campestris</name>
    <name type="common">Field mustard</name>
    <dbReference type="NCBI Taxonomy" id="3711"/>
    <lineage>
        <taxon>Eukaryota</taxon>
        <taxon>Viridiplantae</taxon>
        <taxon>Streptophyta</taxon>
        <taxon>Embryophyta</taxon>
        <taxon>Tracheophyta</taxon>
        <taxon>Spermatophyta</taxon>
        <taxon>Magnoliopsida</taxon>
        <taxon>eudicotyledons</taxon>
        <taxon>Gunneridae</taxon>
        <taxon>Pentapetalae</taxon>
        <taxon>rosids</taxon>
        <taxon>malvids</taxon>
        <taxon>Brassicales</taxon>
        <taxon>Brassicaceae</taxon>
        <taxon>Brassiceae</taxon>
        <taxon>Brassica</taxon>
    </lineage>
</organism>
<name>A0A3P5Z7G4_BRACM</name>
<feature type="chain" id="PRO_5039801746" evidence="1">
    <location>
        <begin position="19"/>
        <end position="134"/>
    </location>
</feature>
<gene>
    <name evidence="3" type="ORF">BRAA01T02459Z</name>
    <name evidence="2" type="ORF">BRAPAZ1V2_A01P26420.2</name>
</gene>
<proteinExistence type="predicted"/>
<dbReference type="Proteomes" id="UP000694005">
    <property type="component" value="Chromosome A01"/>
</dbReference>
<evidence type="ECO:0000256" key="1">
    <source>
        <dbReference type="SAM" id="SignalP"/>
    </source>
</evidence>
<dbReference type="EMBL" id="LR031571">
    <property type="protein sequence ID" value="VDC75957.1"/>
    <property type="molecule type" value="Genomic_DNA"/>
</dbReference>
<sequence>MLLHFLLCLSLMAEGLDGYEGDEDMIKGHSFGCCWKKSEACFDECNLYSSFFAKIFLLFLKVYNDEADTLIISLENVHLRQEASSLWLPLVAVLRTIRRWELAGSSEQIDTAIVCDKGEVDFRGDSKVAEHSCE</sequence>
<dbReference type="EMBL" id="LS974617">
    <property type="protein sequence ID" value="CAG7888566.1"/>
    <property type="molecule type" value="Genomic_DNA"/>
</dbReference>
<accession>A0A3P5Z7G4</accession>
<protein>
    <submittedName>
        <fullName evidence="2">Uncharacterized protein</fullName>
    </submittedName>
</protein>
<evidence type="ECO:0000313" key="3">
    <source>
        <dbReference type="EMBL" id="VDC75957.1"/>
    </source>
</evidence>
<dbReference type="Gramene" id="A01p26420.2_BraZ1">
    <property type="protein sequence ID" value="A01p26420.2_BraZ1.CDS"/>
    <property type="gene ID" value="A01g26420.2_BraZ1"/>
</dbReference>
<dbReference type="AlphaFoldDB" id="A0A3P5Z7G4"/>
<keyword evidence="1" id="KW-0732">Signal</keyword>